<keyword evidence="3 4" id="KW-0687">Ribonucleoprotein</keyword>
<proteinExistence type="inferred from homology"/>
<dbReference type="PANTHER" id="PTHR21569:SF1">
    <property type="entry name" value="SMALL RIBOSOMAL SUBUNIT PROTEIN US9M"/>
    <property type="match status" value="1"/>
</dbReference>
<dbReference type="InterPro" id="IPR020574">
    <property type="entry name" value="Ribosomal_uS9_CS"/>
</dbReference>
<dbReference type="GO" id="GO:0003723">
    <property type="term" value="F:RNA binding"/>
    <property type="evidence" value="ECO:0007669"/>
    <property type="project" value="TreeGrafter"/>
</dbReference>
<name>A0A0R2RID2_9BACT</name>
<evidence type="ECO:0000313" key="8">
    <source>
        <dbReference type="Proteomes" id="UP000051269"/>
    </source>
</evidence>
<dbReference type="Proteomes" id="UP000051269">
    <property type="component" value="Unassembled WGS sequence"/>
</dbReference>
<organism evidence="7 8">
    <name type="scientific">Verrucomicrobia subdivision 6 bacterium BACL9 MAG-120507-bin52</name>
    <dbReference type="NCBI Taxonomy" id="1655590"/>
    <lineage>
        <taxon>Bacteria</taxon>
        <taxon>Pseudomonadati</taxon>
        <taxon>Verrucomicrobiota</taxon>
        <taxon>Verrucomicrobiia</taxon>
        <taxon>Verrucomicrobiales</taxon>
        <taxon>Verrucomicrobia subdivision 6</taxon>
    </lineage>
</organism>
<comment type="caution">
    <text evidence="7">The sequence shown here is derived from an EMBL/GenBank/DDBJ whole genome shotgun (WGS) entry which is preliminary data.</text>
</comment>
<accession>A0A0R2RID2</accession>
<evidence type="ECO:0000256" key="1">
    <source>
        <dbReference type="ARBA" id="ARBA00005251"/>
    </source>
</evidence>
<dbReference type="GO" id="GO:0003735">
    <property type="term" value="F:structural constituent of ribosome"/>
    <property type="evidence" value="ECO:0007669"/>
    <property type="project" value="InterPro"/>
</dbReference>
<reference evidence="7 8" key="1">
    <citation type="submission" date="2015-10" db="EMBL/GenBank/DDBJ databases">
        <title>Metagenome-Assembled Genomes uncover a global brackish microbiome.</title>
        <authorList>
            <person name="Hugerth L.W."/>
            <person name="Larsson J."/>
            <person name="Alneberg J."/>
            <person name="Lindh M.V."/>
            <person name="Legrand C."/>
            <person name="Pinhassi J."/>
            <person name="Andersson A.F."/>
        </authorList>
    </citation>
    <scope>NUCLEOTIDE SEQUENCE [LARGE SCALE GENOMIC DNA]</scope>
    <source>
        <strain evidence="7">BACL18 MAG-120507-bin52</strain>
    </source>
</reference>
<dbReference type="InterPro" id="IPR023035">
    <property type="entry name" value="Ribosomal_uS9_bac/plastid"/>
</dbReference>
<evidence type="ECO:0000256" key="2">
    <source>
        <dbReference type="ARBA" id="ARBA00022980"/>
    </source>
</evidence>
<dbReference type="Gene3D" id="3.30.230.10">
    <property type="match status" value="1"/>
</dbReference>
<evidence type="ECO:0000256" key="5">
    <source>
        <dbReference type="RuleBase" id="RU003816"/>
    </source>
</evidence>
<evidence type="ECO:0000256" key="4">
    <source>
        <dbReference type="RuleBase" id="RU003815"/>
    </source>
</evidence>
<sequence length="129" mass="14448">MSEDYIGIGRRKTAVAQASIKRGTGVITVNGRAFEEYFPIPFRRIELMKPLVTIKEERKFDVRIRTSGGGLTGQAGAASLAIARALNKCSPNFRSPLKKAGLMTRDPRKRERKKPGQPGARKRFQFSKR</sequence>
<dbReference type="PROSITE" id="PS00360">
    <property type="entry name" value="RIBOSOMAL_S9"/>
    <property type="match status" value="1"/>
</dbReference>
<dbReference type="InterPro" id="IPR014721">
    <property type="entry name" value="Ribsml_uS5_D2-typ_fold_subgr"/>
</dbReference>
<evidence type="ECO:0000256" key="6">
    <source>
        <dbReference type="SAM" id="MobiDB-lite"/>
    </source>
</evidence>
<dbReference type="EMBL" id="LIBO01000092">
    <property type="protein sequence ID" value="KRO62341.1"/>
    <property type="molecule type" value="Genomic_DNA"/>
</dbReference>
<dbReference type="InterPro" id="IPR000754">
    <property type="entry name" value="Ribosomal_uS9"/>
</dbReference>
<dbReference type="GO" id="GO:0006412">
    <property type="term" value="P:translation"/>
    <property type="evidence" value="ECO:0007669"/>
    <property type="project" value="InterPro"/>
</dbReference>
<gene>
    <name evidence="7" type="ORF">ABR82_02500</name>
</gene>
<feature type="region of interest" description="Disordered" evidence="6">
    <location>
        <begin position="94"/>
        <end position="129"/>
    </location>
</feature>
<keyword evidence="2 4" id="KW-0689">Ribosomal protein</keyword>
<dbReference type="AlphaFoldDB" id="A0A0R2RID2"/>
<dbReference type="GO" id="GO:0005737">
    <property type="term" value="C:cytoplasm"/>
    <property type="evidence" value="ECO:0007669"/>
    <property type="project" value="UniProtKB-ARBA"/>
</dbReference>
<dbReference type="PANTHER" id="PTHR21569">
    <property type="entry name" value="RIBOSOMAL PROTEIN S9"/>
    <property type="match status" value="1"/>
</dbReference>
<dbReference type="SUPFAM" id="SSF54211">
    <property type="entry name" value="Ribosomal protein S5 domain 2-like"/>
    <property type="match status" value="1"/>
</dbReference>
<dbReference type="GO" id="GO:0015935">
    <property type="term" value="C:small ribosomal subunit"/>
    <property type="evidence" value="ECO:0007669"/>
    <property type="project" value="UniProtKB-ARBA"/>
</dbReference>
<dbReference type="FunFam" id="3.30.230.10:FF:000001">
    <property type="entry name" value="30S ribosomal protein S9"/>
    <property type="match status" value="1"/>
</dbReference>
<dbReference type="NCBIfam" id="NF001099">
    <property type="entry name" value="PRK00132.1"/>
    <property type="match status" value="1"/>
</dbReference>
<comment type="similarity">
    <text evidence="1 4">Belongs to the universal ribosomal protein uS9 family.</text>
</comment>
<protein>
    <recommendedName>
        <fullName evidence="5">30S ribosomal protein S9</fullName>
    </recommendedName>
</protein>
<dbReference type="Pfam" id="PF00380">
    <property type="entry name" value="Ribosomal_S9"/>
    <property type="match status" value="1"/>
</dbReference>
<dbReference type="InterPro" id="IPR020568">
    <property type="entry name" value="Ribosomal_Su5_D2-typ_SF"/>
</dbReference>
<evidence type="ECO:0000256" key="3">
    <source>
        <dbReference type="ARBA" id="ARBA00023274"/>
    </source>
</evidence>
<feature type="compositionally biased region" description="Basic residues" evidence="6">
    <location>
        <begin position="110"/>
        <end position="129"/>
    </location>
</feature>
<evidence type="ECO:0000313" key="7">
    <source>
        <dbReference type="EMBL" id="KRO62341.1"/>
    </source>
</evidence>